<dbReference type="EMBL" id="JACYTP010000002">
    <property type="protein sequence ID" value="MBD8512134.1"/>
    <property type="molecule type" value="Genomic_DNA"/>
</dbReference>
<gene>
    <name evidence="2" type="ORF">IFO68_05470</name>
</gene>
<protein>
    <submittedName>
        <fullName evidence="2">Uncharacterized protein</fullName>
    </submittedName>
</protein>
<feature type="transmembrane region" description="Helical" evidence="1">
    <location>
        <begin position="27"/>
        <end position="44"/>
    </location>
</feature>
<keyword evidence="1" id="KW-0472">Membrane</keyword>
<name>A0ABR9BIX6_9GAMM</name>
<organism evidence="2 3">
    <name type="scientific">Photobacterium arenosum</name>
    <dbReference type="NCBI Taxonomy" id="2774143"/>
    <lineage>
        <taxon>Bacteria</taxon>
        <taxon>Pseudomonadati</taxon>
        <taxon>Pseudomonadota</taxon>
        <taxon>Gammaproteobacteria</taxon>
        <taxon>Vibrionales</taxon>
        <taxon>Vibrionaceae</taxon>
        <taxon>Photobacterium</taxon>
    </lineage>
</organism>
<evidence type="ECO:0000313" key="2">
    <source>
        <dbReference type="EMBL" id="MBD8512134.1"/>
    </source>
</evidence>
<keyword evidence="1" id="KW-1133">Transmembrane helix</keyword>
<feature type="transmembrane region" description="Helical" evidence="1">
    <location>
        <begin position="87"/>
        <end position="106"/>
    </location>
</feature>
<dbReference type="Proteomes" id="UP000649768">
    <property type="component" value="Unassembled WGS sequence"/>
</dbReference>
<evidence type="ECO:0000313" key="3">
    <source>
        <dbReference type="Proteomes" id="UP000649768"/>
    </source>
</evidence>
<sequence length="107" mass="12048">MALTIIALCLVTFYFYFNKEDVIYFDALLSVLVMIVYITAYIYFSADFPLHIKRAGLICELLPAASLCAILFPDWSTRFSPEVTVRLGWAGLLLSCIILALLVIFIA</sequence>
<accession>A0ABR9BIX6</accession>
<comment type="caution">
    <text evidence="2">The sequence shown here is derived from an EMBL/GenBank/DDBJ whole genome shotgun (WGS) entry which is preliminary data.</text>
</comment>
<keyword evidence="1" id="KW-0812">Transmembrane</keyword>
<proteinExistence type="predicted"/>
<dbReference type="RefSeq" id="WP_192014940.1">
    <property type="nucleotide sequence ID" value="NZ_JACYTP010000002.1"/>
</dbReference>
<keyword evidence="3" id="KW-1185">Reference proteome</keyword>
<reference evidence="2 3" key="1">
    <citation type="submission" date="2020-09" db="EMBL/GenBank/DDBJ databases">
        <title>Photobacterium sp. CAU 1568 isolated from sand of Sido Beach.</title>
        <authorList>
            <person name="Kim W."/>
        </authorList>
    </citation>
    <scope>NUCLEOTIDE SEQUENCE [LARGE SCALE GENOMIC DNA]</scope>
    <source>
        <strain evidence="2 3">CAU 1568</strain>
    </source>
</reference>
<evidence type="ECO:0000256" key="1">
    <source>
        <dbReference type="SAM" id="Phobius"/>
    </source>
</evidence>
<feature type="transmembrane region" description="Helical" evidence="1">
    <location>
        <begin position="56"/>
        <end position="75"/>
    </location>
</feature>